<evidence type="ECO:0000259" key="2">
    <source>
        <dbReference type="Pfam" id="PF12728"/>
    </source>
</evidence>
<keyword evidence="4" id="KW-1185">Reference proteome</keyword>
<dbReference type="InterPro" id="IPR009061">
    <property type="entry name" value="DNA-bd_dom_put_sf"/>
</dbReference>
<name>A0ABY3U039_9MYCO</name>
<evidence type="ECO:0000313" key="3">
    <source>
        <dbReference type="EMBL" id="ULN53328.1"/>
    </source>
</evidence>
<accession>A0ABY3U039</accession>
<evidence type="ECO:0000313" key="4">
    <source>
        <dbReference type="Proteomes" id="UP001055200"/>
    </source>
</evidence>
<dbReference type="InterPro" id="IPR041657">
    <property type="entry name" value="HTH_17"/>
</dbReference>
<proteinExistence type="predicted"/>
<dbReference type="InterPro" id="IPR010093">
    <property type="entry name" value="SinI_DNA-bd"/>
</dbReference>
<dbReference type="SUPFAM" id="SSF46955">
    <property type="entry name" value="Putative DNA-binding domain"/>
    <property type="match status" value="1"/>
</dbReference>
<gene>
    <name evidence="3" type="ORF">MIU77_02965</name>
</gene>
<dbReference type="EMBL" id="CP092365">
    <property type="protein sequence ID" value="ULN53328.1"/>
    <property type="molecule type" value="Genomic_DNA"/>
</dbReference>
<dbReference type="RefSeq" id="WP_240171580.1">
    <property type="nucleotide sequence ID" value="NZ_CP092365.1"/>
</dbReference>
<dbReference type="Proteomes" id="UP001055200">
    <property type="component" value="Chromosome"/>
</dbReference>
<feature type="domain" description="Helix-turn-helix" evidence="2">
    <location>
        <begin position="82"/>
        <end position="132"/>
    </location>
</feature>
<dbReference type="NCBIfam" id="TIGR01764">
    <property type="entry name" value="excise"/>
    <property type="match status" value="1"/>
</dbReference>
<reference evidence="3" key="1">
    <citation type="submission" date="2022-08" db="EMBL/GenBank/DDBJ databases">
        <title>Complete genome sequence of 14 non-tuberculosis mycobacteria type-strains.</title>
        <authorList>
            <person name="Igarashi Y."/>
            <person name="Osugi A."/>
            <person name="Mitarai S."/>
        </authorList>
    </citation>
    <scope>NUCLEOTIDE SEQUENCE</scope>
    <source>
        <strain evidence="3">DSM 45575</strain>
    </source>
</reference>
<sequence>MSSPTAEPRSRLGVDTIMPPEDSSALLSLGLFLRRHTEPAKLVGPDGEETPLPAEVYEVLVRVAAAMQEGKAVTLAPVDQRLTTQEAADLLGISRPTLIKLIDKGELGAERLSGSRHRRLRLDEILNYQRRRATERSALLTKLAEDAEADGLYDVPAERYREALREARAARRTGR</sequence>
<feature type="region of interest" description="Disordered" evidence="1">
    <location>
        <begin position="1"/>
        <end position="20"/>
    </location>
</feature>
<organism evidence="3 4">
    <name type="scientific">Mycolicibacillus parakoreensis</name>
    <dbReference type="NCBI Taxonomy" id="1069221"/>
    <lineage>
        <taxon>Bacteria</taxon>
        <taxon>Bacillati</taxon>
        <taxon>Actinomycetota</taxon>
        <taxon>Actinomycetes</taxon>
        <taxon>Mycobacteriales</taxon>
        <taxon>Mycobacteriaceae</taxon>
        <taxon>Mycolicibacillus</taxon>
    </lineage>
</organism>
<dbReference type="Pfam" id="PF12728">
    <property type="entry name" value="HTH_17"/>
    <property type="match status" value="1"/>
</dbReference>
<evidence type="ECO:0000256" key="1">
    <source>
        <dbReference type="SAM" id="MobiDB-lite"/>
    </source>
</evidence>
<protein>
    <submittedName>
        <fullName evidence="3">Helix-turn-helix domain-containing protein</fullName>
    </submittedName>
</protein>